<dbReference type="InterPro" id="IPR011015">
    <property type="entry name" value="LEM/LEM-like_dom_sf"/>
</dbReference>
<comment type="caution">
    <text evidence="4">The sequence shown here is derived from an EMBL/GenBank/DDBJ whole genome shotgun (WGS) entry which is preliminary data.</text>
</comment>
<dbReference type="AlphaFoldDB" id="A0A9W7WEA3"/>
<dbReference type="EMBL" id="JAFHDT010000017">
    <property type="protein sequence ID" value="KAI7798047.1"/>
    <property type="molecule type" value="Genomic_DNA"/>
</dbReference>
<feature type="region of interest" description="Disordered" evidence="1">
    <location>
        <begin position="132"/>
        <end position="162"/>
    </location>
</feature>
<keyword evidence="5" id="KW-1185">Reference proteome</keyword>
<evidence type="ECO:0000256" key="1">
    <source>
        <dbReference type="SAM" id="MobiDB-lite"/>
    </source>
</evidence>
<feature type="compositionally biased region" description="Polar residues" evidence="1">
    <location>
        <begin position="135"/>
        <end position="148"/>
    </location>
</feature>
<organism evidence="4 5">
    <name type="scientific">Triplophysa rosa</name>
    <name type="common">Cave loach</name>
    <dbReference type="NCBI Taxonomy" id="992332"/>
    <lineage>
        <taxon>Eukaryota</taxon>
        <taxon>Metazoa</taxon>
        <taxon>Chordata</taxon>
        <taxon>Craniata</taxon>
        <taxon>Vertebrata</taxon>
        <taxon>Euteleostomi</taxon>
        <taxon>Actinopterygii</taxon>
        <taxon>Neopterygii</taxon>
        <taxon>Teleostei</taxon>
        <taxon>Ostariophysi</taxon>
        <taxon>Cypriniformes</taxon>
        <taxon>Nemacheilidae</taxon>
        <taxon>Triplophysa</taxon>
    </lineage>
</organism>
<evidence type="ECO:0000256" key="2">
    <source>
        <dbReference type="SAM" id="Phobius"/>
    </source>
</evidence>
<dbReference type="SMART" id="SM00540">
    <property type="entry name" value="LEM"/>
    <property type="match status" value="1"/>
</dbReference>
<evidence type="ECO:0000313" key="4">
    <source>
        <dbReference type="EMBL" id="KAI7798047.1"/>
    </source>
</evidence>
<dbReference type="InterPro" id="IPR003887">
    <property type="entry name" value="LEM_dom"/>
</dbReference>
<keyword evidence="2" id="KW-1133">Transmembrane helix</keyword>
<keyword evidence="2" id="KW-0812">Transmembrane</keyword>
<dbReference type="PROSITE" id="PS50954">
    <property type="entry name" value="LEM"/>
    <property type="match status" value="1"/>
</dbReference>
<gene>
    <name evidence="4" type="ORF">IRJ41_021305</name>
</gene>
<dbReference type="Pfam" id="PF03020">
    <property type="entry name" value="LEM"/>
    <property type="match status" value="1"/>
</dbReference>
<dbReference type="PANTHER" id="PTHR12019:SF5">
    <property type="entry name" value="EMERIN (EMERY-DREIFUSS MUSCULAR DYSTROPHY)"/>
    <property type="match status" value="1"/>
</dbReference>
<sequence>MSSKSMDEIRWLLDDYGIKHGPVVESTRALYEKKLREAMAKQRKKPQSDRTNYREEAEEVTYVHRDRPAQYDLVSDRTWPDHRWAEYTHEPPIYRAQAYRNMSQSKNSHYDLVSDRAQSGYRWGDYTDEPPIYRSQASNRNMSQSRNLPSESQSEEPPENGSTRLVPVWLKILVFLIVSGLLYLVFINMESADPIKRLT</sequence>
<dbReference type="Proteomes" id="UP001059041">
    <property type="component" value="Linkage Group LG17"/>
</dbReference>
<evidence type="ECO:0000259" key="3">
    <source>
        <dbReference type="PROSITE" id="PS50954"/>
    </source>
</evidence>
<name>A0A9W7WEA3_TRIRA</name>
<reference evidence="4" key="1">
    <citation type="submission" date="2021-02" db="EMBL/GenBank/DDBJ databases">
        <title>Comparative genomics reveals that relaxation of natural selection precedes convergent phenotypic evolution of cavefish.</title>
        <authorList>
            <person name="Peng Z."/>
        </authorList>
    </citation>
    <scope>NUCLEOTIDE SEQUENCE</scope>
    <source>
        <tissue evidence="4">Muscle</tissue>
    </source>
</reference>
<protein>
    <recommendedName>
        <fullName evidence="3">LEM domain-containing protein</fullName>
    </recommendedName>
</protein>
<dbReference type="Gene3D" id="1.10.720.40">
    <property type="match status" value="1"/>
</dbReference>
<feature type="transmembrane region" description="Helical" evidence="2">
    <location>
        <begin position="168"/>
        <end position="187"/>
    </location>
</feature>
<accession>A0A9W7WEA3</accession>
<evidence type="ECO:0000313" key="5">
    <source>
        <dbReference type="Proteomes" id="UP001059041"/>
    </source>
</evidence>
<dbReference type="SUPFAM" id="SSF63451">
    <property type="entry name" value="LEM domain"/>
    <property type="match status" value="1"/>
</dbReference>
<proteinExistence type="predicted"/>
<dbReference type="InterPro" id="IPR051656">
    <property type="entry name" value="LEM_domain"/>
</dbReference>
<keyword evidence="2" id="KW-0472">Membrane</keyword>
<feature type="domain" description="LEM" evidence="3">
    <location>
        <begin position="1"/>
        <end position="42"/>
    </location>
</feature>
<dbReference type="PANTHER" id="PTHR12019">
    <property type="entry name" value="LAMINA-ASSOCIATED POLYPEPTIDE THYMOPOIETIN"/>
    <property type="match status" value="1"/>
</dbReference>